<dbReference type="InterPro" id="IPR011262">
    <property type="entry name" value="DNA-dir_RNA_pol_insert"/>
</dbReference>
<keyword evidence="5 11" id="KW-0808">Transferase</keyword>
<dbReference type="Proteomes" id="UP000071392">
    <property type="component" value="Unassembled WGS sequence"/>
</dbReference>
<dbReference type="Pfam" id="PF03118">
    <property type="entry name" value="RNA_pol_A_CTD"/>
    <property type="match status" value="1"/>
</dbReference>
<feature type="region of interest" description="Alpha C-terminal domain (alpha-CTD)" evidence="11">
    <location>
        <begin position="253"/>
        <end position="333"/>
    </location>
</feature>
<evidence type="ECO:0000256" key="4">
    <source>
        <dbReference type="ARBA" id="ARBA00022478"/>
    </source>
</evidence>
<dbReference type="HAMAP" id="MF_00059">
    <property type="entry name" value="RNApol_bact_RpoA"/>
    <property type="match status" value="1"/>
</dbReference>
<comment type="catalytic activity">
    <reaction evidence="10 11">
        <text>RNA(n) + a ribonucleoside 5'-triphosphate = RNA(n+1) + diphosphate</text>
        <dbReference type="Rhea" id="RHEA:21248"/>
        <dbReference type="Rhea" id="RHEA-COMP:14527"/>
        <dbReference type="Rhea" id="RHEA-COMP:17342"/>
        <dbReference type="ChEBI" id="CHEBI:33019"/>
        <dbReference type="ChEBI" id="CHEBI:61557"/>
        <dbReference type="ChEBI" id="CHEBI:140395"/>
        <dbReference type="EC" id="2.7.7.6"/>
    </reaction>
</comment>
<dbReference type="Gene3D" id="3.30.1360.10">
    <property type="entry name" value="RNA polymerase, RBP11-like subunit"/>
    <property type="match status" value="1"/>
</dbReference>
<feature type="region of interest" description="Alpha N-terminal domain (alpha-NTD)" evidence="11">
    <location>
        <begin position="1"/>
        <end position="234"/>
    </location>
</feature>
<evidence type="ECO:0000256" key="10">
    <source>
        <dbReference type="ARBA" id="ARBA00048552"/>
    </source>
</evidence>
<evidence type="ECO:0000256" key="6">
    <source>
        <dbReference type="ARBA" id="ARBA00022695"/>
    </source>
</evidence>
<dbReference type="GO" id="GO:0006351">
    <property type="term" value="P:DNA-templated transcription"/>
    <property type="evidence" value="ECO:0007669"/>
    <property type="project" value="UniProtKB-UniRule"/>
</dbReference>
<evidence type="ECO:0000256" key="2">
    <source>
        <dbReference type="ARBA" id="ARBA00012418"/>
    </source>
</evidence>
<name>A0A139SJW1_9BACT</name>
<dbReference type="SUPFAM" id="SSF55257">
    <property type="entry name" value="RBP11-like subunits of RNA polymerase"/>
    <property type="match status" value="1"/>
</dbReference>
<dbReference type="NCBIfam" id="NF003513">
    <property type="entry name" value="PRK05182.1-2"/>
    <property type="match status" value="1"/>
</dbReference>
<sequence length="333" mass="37177">MPKRLGKFELPNKLTKVEEGSTETYAKFIAEPFEAGYGHTIGNSLRRVLLSSIEGAAISSIKIDGVNHEFQSIEGVVEDVTDIVLNLKKVLIVSHKREPINLRISVGKPGPVTAADIQADANITIINPDQLICTLDSKRSFEAEIEIKTGRGYYPGEQNKKEDQAIGVIPIDSLFSPVTLVKYSVENTRVGQITDYDKLILEVTTDGRIGPEDALKQAGSILKRHLDVFDRVSEETYEFENQQSEISEEQNKLHKLLNMSVNEIELSVRAANCLNNANITTVGELAMKSEQEMLKYRNFGKKSLNEIKDKLEALGLSLGMKFDERLLDNKRDL</sequence>
<evidence type="ECO:0000256" key="11">
    <source>
        <dbReference type="HAMAP-Rule" id="MF_00059"/>
    </source>
</evidence>
<dbReference type="InterPro" id="IPR036643">
    <property type="entry name" value="RNApol_insert_sf"/>
</dbReference>
<dbReference type="NCBIfam" id="NF003519">
    <property type="entry name" value="PRK05182.2-5"/>
    <property type="match status" value="1"/>
</dbReference>
<dbReference type="InterPro" id="IPR011263">
    <property type="entry name" value="DNA-dir_RNA_pol_RpoA/D/Rpb3"/>
</dbReference>
<evidence type="ECO:0000256" key="9">
    <source>
        <dbReference type="ARBA" id="ARBA00033070"/>
    </source>
</evidence>
<dbReference type="AlphaFoldDB" id="A0A139SJW1"/>
<dbReference type="NCBIfam" id="TIGR02027">
    <property type="entry name" value="rpoA"/>
    <property type="match status" value="1"/>
</dbReference>
<comment type="function">
    <text evidence="11">DNA-dependent RNA polymerase catalyzes the transcription of DNA into RNA using the four ribonucleoside triphosphates as substrates.</text>
</comment>
<dbReference type="GO" id="GO:0000428">
    <property type="term" value="C:DNA-directed RNA polymerase complex"/>
    <property type="evidence" value="ECO:0007669"/>
    <property type="project" value="UniProtKB-KW"/>
</dbReference>
<keyword evidence="7 11" id="KW-0804">Transcription</keyword>
<dbReference type="Pfam" id="PF01193">
    <property type="entry name" value="RNA_pol_L"/>
    <property type="match status" value="1"/>
</dbReference>
<dbReference type="SMART" id="SM00662">
    <property type="entry name" value="RPOLD"/>
    <property type="match status" value="1"/>
</dbReference>
<dbReference type="STRING" id="1548208.AXK12_06885"/>
<evidence type="ECO:0000313" key="14">
    <source>
        <dbReference type="Proteomes" id="UP000071392"/>
    </source>
</evidence>
<comment type="subunit">
    <text evidence="11">Homodimer. The RNAP catalytic core consists of 2 alpha, 1 beta, 1 beta' and 1 omega subunit. When a sigma factor is associated with the core the holoenzyme is formed, which can initiate transcription.</text>
</comment>
<gene>
    <name evidence="11" type="primary">rpoA</name>
    <name evidence="13" type="ORF">AXK12_06885</name>
</gene>
<dbReference type="InterPro" id="IPR011773">
    <property type="entry name" value="DNA-dir_RpoA"/>
</dbReference>
<dbReference type="Pfam" id="PF01000">
    <property type="entry name" value="RNA_pol_A_bac"/>
    <property type="match status" value="1"/>
</dbReference>
<evidence type="ECO:0000259" key="12">
    <source>
        <dbReference type="SMART" id="SM00662"/>
    </source>
</evidence>
<evidence type="ECO:0000256" key="1">
    <source>
        <dbReference type="ARBA" id="ARBA00007123"/>
    </source>
</evidence>
<dbReference type="CDD" id="cd06928">
    <property type="entry name" value="RNAP_alpha_NTD"/>
    <property type="match status" value="1"/>
</dbReference>
<dbReference type="SUPFAM" id="SSF56553">
    <property type="entry name" value="Insert subdomain of RNA polymerase alpha subunit"/>
    <property type="match status" value="1"/>
</dbReference>
<dbReference type="Gene3D" id="2.170.120.12">
    <property type="entry name" value="DNA-directed RNA polymerase, insert domain"/>
    <property type="match status" value="1"/>
</dbReference>
<evidence type="ECO:0000256" key="8">
    <source>
        <dbReference type="ARBA" id="ARBA00032524"/>
    </source>
</evidence>
<dbReference type="InterPro" id="IPR036603">
    <property type="entry name" value="RBP11-like"/>
</dbReference>
<dbReference type="EC" id="2.7.7.6" evidence="2 11"/>
<dbReference type="GO" id="GO:0046983">
    <property type="term" value="F:protein dimerization activity"/>
    <property type="evidence" value="ECO:0007669"/>
    <property type="project" value="InterPro"/>
</dbReference>
<reference evidence="13 14" key="1">
    <citation type="submission" date="2016-02" db="EMBL/GenBank/DDBJ databases">
        <authorList>
            <person name="Wen L."/>
            <person name="He K."/>
            <person name="Yang H."/>
        </authorList>
    </citation>
    <scope>NUCLEOTIDE SEQUENCE [LARGE SCALE GENOMIC DNA]</scope>
    <source>
        <strain evidence="13 14">CV41</strain>
    </source>
</reference>
<dbReference type="FunFam" id="2.170.120.12:FF:000001">
    <property type="entry name" value="DNA-directed RNA polymerase subunit alpha"/>
    <property type="match status" value="1"/>
</dbReference>
<dbReference type="EMBL" id="LSZP01000048">
    <property type="protein sequence ID" value="KXU34807.1"/>
    <property type="molecule type" value="Genomic_DNA"/>
</dbReference>
<evidence type="ECO:0000256" key="5">
    <source>
        <dbReference type="ARBA" id="ARBA00022679"/>
    </source>
</evidence>
<evidence type="ECO:0000256" key="3">
    <source>
        <dbReference type="ARBA" id="ARBA00015972"/>
    </source>
</evidence>
<comment type="similarity">
    <text evidence="1 11">Belongs to the RNA polymerase alpha chain family.</text>
</comment>
<keyword evidence="4 11" id="KW-0240">DNA-directed RNA polymerase</keyword>
<evidence type="ECO:0000256" key="7">
    <source>
        <dbReference type="ARBA" id="ARBA00023163"/>
    </source>
</evidence>
<dbReference type="GO" id="GO:0003899">
    <property type="term" value="F:DNA-directed RNA polymerase activity"/>
    <property type="evidence" value="ECO:0007669"/>
    <property type="project" value="UniProtKB-UniRule"/>
</dbReference>
<dbReference type="GO" id="GO:0005737">
    <property type="term" value="C:cytoplasm"/>
    <property type="evidence" value="ECO:0007669"/>
    <property type="project" value="UniProtKB-ARBA"/>
</dbReference>
<comment type="caution">
    <text evidence="13">The sequence shown here is derived from an EMBL/GenBank/DDBJ whole genome shotgun (WGS) entry which is preliminary data.</text>
</comment>
<protein>
    <recommendedName>
        <fullName evidence="3 11">DNA-directed RNA polymerase subunit alpha</fullName>
        <shortName evidence="11">RNAP subunit alpha</shortName>
        <ecNumber evidence="2 11">2.7.7.6</ecNumber>
    </recommendedName>
    <alternativeName>
        <fullName evidence="9 11">RNA polymerase subunit alpha</fullName>
    </alternativeName>
    <alternativeName>
        <fullName evidence="8 11">Transcriptase subunit alpha</fullName>
    </alternativeName>
</protein>
<dbReference type="RefSeq" id="WP_068712708.1">
    <property type="nucleotide sequence ID" value="NZ_LSZP01000048.1"/>
</dbReference>
<dbReference type="SUPFAM" id="SSF47789">
    <property type="entry name" value="C-terminal domain of RNA polymerase alpha subunit"/>
    <property type="match status" value="1"/>
</dbReference>
<keyword evidence="14" id="KW-1185">Reference proteome</keyword>
<feature type="domain" description="DNA-directed RNA polymerase RpoA/D/Rpb3-type" evidence="12">
    <location>
        <begin position="25"/>
        <end position="232"/>
    </location>
</feature>
<comment type="domain">
    <text evidence="11">The N-terminal domain is essential for RNAP assembly and basal transcription, whereas the C-terminal domain is involved in interaction with transcriptional regulators and with upstream promoter elements.</text>
</comment>
<accession>A0A139SJW1</accession>
<dbReference type="GO" id="GO:0003677">
    <property type="term" value="F:DNA binding"/>
    <property type="evidence" value="ECO:0007669"/>
    <property type="project" value="UniProtKB-UniRule"/>
</dbReference>
<keyword evidence="6 11" id="KW-0548">Nucleotidyltransferase</keyword>
<organism evidence="13 14">
    <name type="scientific">Cephaloticoccus capnophilus</name>
    <dbReference type="NCBI Taxonomy" id="1548208"/>
    <lineage>
        <taxon>Bacteria</taxon>
        <taxon>Pseudomonadati</taxon>
        <taxon>Verrucomicrobiota</taxon>
        <taxon>Opitutia</taxon>
        <taxon>Opitutales</taxon>
        <taxon>Opitutaceae</taxon>
        <taxon>Cephaloticoccus</taxon>
    </lineage>
</organism>
<dbReference type="InterPro" id="IPR011260">
    <property type="entry name" value="RNAP_asu_C"/>
</dbReference>
<dbReference type="OrthoDB" id="9805706at2"/>
<dbReference type="Gene3D" id="1.10.150.20">
    <property type="entry name" value="5' to 3' exonuclease, C-terminal subdomain"/>
    <property type="match status" value="1"/>
</dbReference>
<proteinExistence type="inferred from homology"/>
<evidence type="ECO:0000313" key="13">
    <source>
        <dbReference type="EMBL" id="KXU34807.1"/>
    </source>
</evidence>